<dbReference type="OrthoDB" id="8299804at2759"/>
<protein>
    <submittedName>
        <fullName evidence="1">Uncharacterized protein</fullName>
    </submittedName>
</protein>
<sequence length="212" mass="25410">MERDIDRHEPRTSKNTLSRSRINLWRQAWNRCYKIIEHVNSVDFKALPFVFQTWVSILNKTFNSPIRDLEKYTMSMYCYNQEGGPREVLQFYVDESMSIDGTRAIYVIFNACEFKKHLDRYCNDFSSNNRMLVDESRGTINISRGISDGRPPAKFYQTLTTWQLFFIFTCHAMAHLELFYLYDHAFFDTHMNIRESVFYKIHFYGQMVWNGC</sequence>
<comment type="caution">
    <text evidence="1">The sequence shown here is derived from an EMBL/GenBank/DDBJ whole genome shotgun (WGS) entry which is preliminary data.</text>
</comment>
<dbReference type="AlphaFoldDB" id="A0A0J7K2M1"/>
<reference evidence="1 2" key="1">
    <citation type="submission" date="2015-04" db="EMBL/GenBank/DDBJ databases">
        <title>Lasius niger genome sequencing.</title>
        <authorList>
            <person name="Konorov E.A."/>
            <person name="Nikitin M.A."/>
            <person name="Kirill M.V."/>
            <person name="Chang P."/>
        </authorList>
    </citation>
    <scope>NUCLEOTIDE SEQUENCE [LARGE SCALE GENOMIC DNA]</scope>
    <source>
        <tissue evidence="1">Whole</tissue>
    </source>
</reference>
<dbReference type="PaxDb" id="67767-A0A0J7K2M1"/>
<keyword evidence="2" id="KW-1185">Reference proteome</keyword>
<dbReference type="EMBL" id="LBMM01015757">
    <property type="protein sequence ID" value="KMQ84678.1"/>
    <property type="molecule type" value="Genomic_DNA"/>
</dbReference>
<name>A0A0J7K2M1_LASNI</name>
<proteinExistence type="predicted"/>
<gene>
    <name evidence="1" type="ORF">RF55_17327</name>
</gene>
<evidence type="ECO:0000313" key="1">
    <source>
        <dbReference type="EMBL" id="KMQ84678.1"/>
    </source>
</evidence>
<accession>A0A0J7K2M1</accession>
<evidence type="ECO:0000313" key="2">
    <source>
        <dbReference type="Proteomes" id="UP000036403"/>
    </source>
</evidence>
<dbReference type="Proteomes" id="UP000036403">
    <property type="component" value="Unassembled WGS sequence"/>
</dbReference>
<organism evidence="1 2">
    <name type="scientific">Lasius niger</name>
    <name type="common">Black garden ant</name>
    <dbReference type="NCBI Taxonomy" id="67767"/>
    <lineage>
        <taxon>Eukaryota</taxon>
        <taxon>Metazoa</taxon>
        <taxon>Ecdysozoa</taxon>
        <taxon>Arthropoda</taxon>
        <taxon>Hexapoda</taxon>
        <taxon>Insecta</taxon>
        <taxon>Pterygota</taxon>
        <taxon>Neoptera</taxon>
        <taxon>Endopterygota</taxon>
        <taxon>Hymenoptera</taxon>
        <taxon>Apocrita</taxon>
        <taxon>Aculeata</taxon>
        <taxon>Formicoidea</taxon>
        <taxon>Formicidae</taxon>
        <taxon>Formicinae</taxon>
        <taxon>Lasius</taxon>
        <taxon>Lasius</taxon>
    </lineage>
</organism>